<evidence type="ECO:0000256" key="2">
    <source>
        <dbReference type="ARBA" id="ARBA00007599"/>
    </source>
</evidence>
<evidence type="ECO:0000256" key="7">
    <source>
        <dbReference type="ARBA" id="ARBA00022741"/>
    </source>
</evidence>
<dbReference type="NCBIfam" id="TIGR00150">
    <property type="entry name" value="T6A_YjeE"/>
    <property type="match status" value="1"/>
</dbReference>
<dbReference type="GO" id="GO:0005737">
    <property type="term" value="C:cytoplasm"/>
    <property type="evidence" value="ECO:0007669"/>
    <property type="project" value="UniProtKB-SubCell"/>
</dbReference>
<keyword evidence="9" id="KW-0460">Magnesium</keyword>
<dbReference type="SUPFAM" id="SSF52540">
    <property type="entry name" value="P-loop containing nucleoside triphosphate hydrolases"/>
    <property type="match status" value="1"/>
</dbReference>
<evidence type="ECO:0000256" key="1">
    <source>
        <dbReference type="ARBA" id="ARBA00004496"/>
    </source>
</evidence>
<keyword evidence="4" id="KW-0963">Cytoplasm</keyword>
<dbReference type="PANTHER" id="PTHR33540:SF2">
    <property type="entry name" value="TRNA THREONYLCARBAMOYLADENOSINE BIOSYNTHESIS PROTEIN TSAE"/>
    <property type="match status" value="1"/>
</dbReference>
<evidence type="ECO:0000313" key="12">
    <source>
        <dbReference type="Proteomes" id="UP000176409"/>
    </source>
</evidence>
<protein>
    <recommendedName>
        <fullName evidence="3">tRNA threonylcarbamoyladenosine biosynthesis protein TsaE</fullName>
    </recommendedName>
    <alternativeName>
        <fullName evidence="10">t(6)A37 threonylcarbamoyladenosine biosynthesis protein TsaE</fullName>
    </alternativeName>
</protein>
<keyword evidence="6" id="KW-0479">Metal-binding</keyword>
<keyword evidence="7" id="KW-0547">Nucleotide-binding</keyword>
<dbReference type="InterPro" id="IPR027417">
    <property type="entry name" value="P-loop_NTPase"/>
</dbReference>
<comment type="subcellular location">
    <subcellularLocation>
        <location evidence="1">Cytoplasm</location>
    </subcellularLocation>
</comment>
<proteinExistence type="inferred from homology"/>
<evidence type="ECO:0000313" key="11">
    <source>
        <dbReference type="EMBL" id="OGG30001.1"/>
    </source>
</evidence>
<dbReference type="Gene3D" id="3.40.50.300">
    <property type="entry name" value="P-loop containing nucleotide triphosphate hydrolases"/>
    <property type="match status" value="1"/>
</dbReference>
<dbReference type="GO" id="GO:0046872">
    <property type="term" value="F:metal ion binding"/>
    <property type="evidence" value="ECO:0007669"/>
    <property type="project" value="UniProtKB-KW"/>
</dbReference>
<keyword evidence="11" id="KW-0808">Transferase</keyword>
<reference evidence="11 12" key="1">
    <citation type="journal article" date="2016" name="Nat. Commun.">
        <title>Thousands of microbial genomes shed light on interconnected biogeochemical processes in an aquifer system.</title>
        <authorList>
            <person name="Anantharaman K."/>
            <person name="Brown C.T."/>
            <person name="Hug L.A."/>
            <person name="Sharon I."/>
            <person name="Castelle C.J."/>
            <person name="Probst A.J."/>
            <person name="Thomas B.C."/>
            <person name="Singh A."/>
            <person name="Wilkins M.J."/>
            <person name="Karaoz U."/>
            <person name="Brodie E.L."/>
            <person name="Williams K.H."/>
            <person name="Hubbard S.S."/>
            <person name="Banfield J.F."/>
        </authorList>
    </citation>
    <scope>NUCLEOTIDE SEQUENCE [LARGE SCALE GENOMIC DNA]</scope>
</reference>
<dbReference type="STRING" id="1798396.A2973_05130"/>
<evidence type="ECO:0000256" key="9">
    <source>
        <dbReference type="ARBA" id="ARBA00022842"/>
    </source>
</evidence>
<dbReference type="AlphaFoldDB" id="A0A1F6AZ95"/>
<evidence type="ECO:0000256" key="6">
    <source>
        <dbReference type="ARBA" id="ARBA00022723"/>
    </source>
</evidence>
<dbReference type="PANTHER" id="PTHR33540">
    <property type="entry name" value="TRNA THREONYLCARBAMOYLADENOSINE BIOSYNTHESIS PROTEIN TSAE"/>
    <property type="match status" value="1"/>
</dbReference>
<dbReference type="EMBL" id="MFJZ01000032">
    <property type="protein sequence ID" value="OGG30001.1"/>
    <property type="molecule type" value="Genomic_DNA"/>
</dbReference>
<evidence type="ECO:0000256" key="10">
    <source>
        <dbReference type="ARBA" id="ARBA00032441"/>
    </source>
</evidence>
<dbReference type="Pfam" id="PF02367">
    <property type="entry name" value="TsaE"/>
    <property type="match status" value="1"/>
</dbReference>
<evidence type="ECO:0000256" key="8">
    <source>
        <dbReference type="ARBA" id="ARBA00022840"/>
    </source>
</evidence>
<sequence length="109" mass="12114">MGSGKTTFAQGFAKALSVTTRLLSPTFIIVRRYQSEKLTGFLYHLDLYRAGGEKDLPGLGLPEILADSDSVVLIEWAEKLGNLLPKERIDARFSVMKEEKHSISICKIS</sequence>
<comment type="caution">
    <text evidence="11">The sequence shown here is derived from an EMBL/GenBank/DDBJ whole genome shotgun (WGS) entry which is preliminary data.</text>
</comment>
<dbReference type="Proteomes" id="UP000176409">
    <property type="component" value="Unassembled WGS sequence"/>
</dbReference>
<name>A0A1F6AZ95_9BACT</name>
<dbReference type="GO" id="GO:0005524">
    <property type="term" value="F:ATP binding"/>
    <property type="evidence" value="ECO:0007669"/>
    <property type="project" value="UniProtKB-KW"/>
</dbReference>
<dbReference type="GO" id="GO:0002949">
    <property type="term" value="P:tRNA threonylcarbamoyladenosine modification"/>
    <property type="evidence" value="ECO:0007669"/>
    <property type="project" value="InterPro"/>
</dbReference>
<evidence type="ECO:0000256" key="3">
    <source>
        <dbReference type="ARBA" id="ARBA00019010"/>
    </source>
</evidence>
<dbReference type="GO" id="GO:0016740">
    <property type="term" value="F:transferase activity"/>
    <property type="evidence" value="ECO:0007669"/>
    <property type="project" value="UniProtKB-KW"/>
</dbReference>
<dbReference type="InterPro" id="IPR003442">
    <property type="entry name" value="T6A_TsaE"/>
</dbReference>
<gene>
    <name evidence="11" type="ORF">A2973_05130</name>
</gene>
<comment type="similarity">
    <text evidence="2">Belongs to the TsaE family.</text>
</comment>
<keyword evidence="8" id="KW-0067">ATP-binding</keyword>
<evidence type="ECO:0000256" key="5">
    <source>
        <dbReference type="ARBA" id="ARBA00022694"/>
    </source>
</evidence>
<accession>A0A1F6AZ95</accession>
<keyword evidence="5" id="KW-0819">tRNA processing</keyword>
<organism evidence="11 12">
    <name type="scientific">Candidatus Gottesmanbacteria bacterium RIFCSPLOWO2_01_FULL_49_10</name>
    <dbReference type="NCBI Taxonomy" id="1798396"/>
    <lineage>
        <taxon>Bacteria</taxon>
        <taxon>Candidatus Gottesmaniibacteriota</taxon>
    </lineage>
</organism>
<evidence type="ECO:0000256" key="4">
    <source>
        <dbReference type="ARBA" id="ARBA00022490"/>
    </source>
</evidence>